<evidence type="ECO:0000256" key="3">
    <source>
        <dbReference type="ARBA" id="ARBA00022589"/>
    </source>
</evidence>
<evidence type="ECO:0000256" key="4">
    <source>
        <dbReference type="ARBA" id="ARBA00023002"/>
    </source>
</evidence>
<reference evidence="6 7" key="1">
    <citation type="submission" date="2023-08" db="EMBL/GenBank/DDBJ databases">
        <title>Black Yeasts Isolated from many extreme environments.</title>
        <authorList>
            <person name="Coleine C."/>
            <person name="Stajich J.E."/>
            <person name="Selbmann L."/>
        </authorList>
    </citation>
    <scope>NUCLEOTIDE SEQUENCE [LARGE SCALE GENOMIC DNA]</scope>
    <source>
        <strain evidence="6 7">CCFEE 5792</strain>
    </source>
</reference>
<dbReference type="InterPro" id="IPR019901">
    <property type="entry name" value="Ergot_alkaloid_biosynthesis"/>
</dbReference>
<comment type="similarity">
    <text evidence="2">Belongs to the fgaFS/easG family.</text>
</comment>
<sequence length="281" mass="31312">MTILLTGGTGRTGSAVARRLHEAKIPFLILSRSGSAPAPYEGCRFDWADKSTFEIPFSQSPNVEAIYLVLSLGVIDAKAQAARDFIDFARGKGVKRFVMLSMSNAEVGERVTGAVHEYLLELPVEYVILRPTWYMENFTHPKSNTIKNLGEMYSATGDGKVSWISTEDVAAVAYRALTDNRLNKIDPILVGPELLSYDDVAQIIGDVTKKEVKHVRISMDTLRENMSAVLPSVVVEGLLEMEEEFSKNLEAIPDNGEMERLTGQKPIRFREWAEKNKAAWI</sequence>
<evidence type="ECO:0000313" key="7">
    <source>
        <dbReference type="Proteomes" id="UP001358417"/>
    </source>
</evidence>
<dbReference type="Proteomes" id="UP001358417">
    <property type="component" value="Unassembled WGS sequence"/>
</dbReference>
<evidence type="ECO:0000256" key="1">
    <source>
        <dbReference type="ARBA" id="ARBA00005107"/>
    </source>
</evidence>
<dbReference type="GO" id="GO:0009820">
    <property type="term" value="P:alkaloid metabolic process"/>
    <property type="evidence" value="ECO:0007669"/>
    <property type="project" value="UniProtKB-KW"/>
</dbReference>
<dbReference type="InterPro" id="IPR008030">
    <property type="entry name" value="NmrA-like"/>
</dbReference>
<proteinExistence type="inferred from homology"/>
<protein>
    <recommendedName>
        <fullName evidence="5">NmrA-like domain-containing protein</fullName>
    </recommendedName>
</protein>
<comment type="pathway">
    <text evidence="1">Alkaloid biosynthesis; ergot alkaloid biosynthesis.</text>
</comment>
<dbReference type="Gene3D" id="3.90.25.10">
    <property type="entry name" value="UDP-galactose 4-epimerase, domain 1"/>
    <property type="match status" value="1"/>
</dbReference>
<evidence type="ECO:0000256" key="2">
    <source>
        <dbReference type="ARBA" id="ARBA00005372"/>
    </source>
</evidence>
<dbReference type="PANTHER" id="PTHR43162">
    <property type="match status" value="1"/>
</dbReference>
<organism evidence="6 7">
    <name type="scientific">Exophiala bonariae</name>
    <dbReference type="NCBI Taxonomy" id="1690606"/>
    <lineage>
        <taxon>Eukaryota</taxon>
        <taxon>Fungi</taxon>
        <taxon>Dikarya</taxon>
        <taxon>Ascomycota</taxon>
        <taxon>Pezizomycotina</taxon>
        <taxon>Eurotiomycetes</taxon>
        <taxon>Chaetothyriomycetidae</taxon>
        <taxon>Chaetothyriales</taxon>
        <taxon>Herpotrichiellaceae</taxon>
        <taxon>Exophiala</taxon>
    </lineage>
</organism>
<dbReference type="NCBIfam" id="TIGR03649">
    <property type="entry name" value="ergot_EASG"/>
    <property type="match status" value="1"/>
</dbReference>
<keyword evidence="7" id="KW-1185">Reference proteome</keyword>
<evidence type="ECO:0000259" key="5">
    <source>
        <dbReference type="Pfam" id="PF05368"/>
    </source>
</evidence>
<dbReference type="GO" id="GO:0016491">
    <property type="term" value="F:oxidoreductase activity"/>
    <property type="evidence" value="ECO:0007669"/>
    <property type="project" value="UniProtKB-KW"/>
</dbReference>
<dbReference type="RefSeq" id="XP_064707589.1">
    <property type="nucleotide sequence ID" value="XM_064856413.1"/>
</dbReference>
<dbReference type="PANTHER" id="PTHR43162:SF1">
    <property type="entry name" value="PRESTALK A DIFFERENTIATION PROTEIN A"/>
    <property type="match status" value="1"/>
</dbReference>
<dbReference type="Pfam" id="PF05368">
    <property type="entry name" value="NmrA"/>
    <property type="match status" value="1"/>
</dbReference>
<dbReference type="AlphaFoldDB" id="A0AAV9NDH3"/>
<comment type="caution">
    <text evidence="6">The sequence shown here is derived from an EMBL/GenBank/DDBJ whole genome shotgun (WGS) entry which is preliminary data.</text>
</comment>
<dbReference type="InterPro" id="IPR051604">
    <property type="entry name" value="Ergot_Alk_Oxidoreductase"/>
</dbReference>
<dbReference type="GeneID" id="89981044"/>
<keyword evidence="3" id="KW-0017">Alkaloid metabolism</keyword>
<evidence type="ECO:0000313" key="6">
    <source>
        <dbReference type="EMBL" id="KAK5055158.1"/>
    </source>
</evidence>
<dbReference type="InterPro" id="IPR036291">
    <property type="entry name" value="NAD(P)-bd_dom_sf"/>
</dbReference>
<dbReference type="Gene3D" id="3.40.50.720">
    <property type="entry name" value="NAD(P)-binding Rossmann-like Domain"/>
    <property type="match status" value="1"/>
</dbReference>
<name>A0AAV9NDH3_9EURO</name>
<feature type="domain" description="NmrA-like" evidence="5">
    <location>
        <begin position="2"/>
        <end position="248"/>
    </location>
</feature>
<dbReference type="EMBL" id="JAVRRD010000009">
    <property type="protein sequence ID" value="KAK5055158.1"/>
    <property type="molecule type" value="Genomic_DNA"/>
</dbReference>
<dbReference type="SUPFAM" id="SSF51735">
    <property type="entry name" value="NAD(P)-binding Rossmann-fold domains"/>
    <property type="match status" value="1"/>
</dbReference>
<keyword evidence="4" id="KW-0560">Oxidoreductase</keyword>
<accession>A0AAV9NDH3</accession>
<gene>
    <name evidence="6" type="ORF">LTR84_012907</name>
</gene>